<evidence type="ECO:0000313" key="6">
    <source>
        <dbReference type="EMBL" id="SDD08387.1"/>
    </source>
</evidence>
<keyword evidence="1" id="KW-0805">Transcription regulation</keyword>
<proteinExistence type="predicted"/>
<dbReference type="GO" id="GO:0000976">
    <property type="term" value="F:transcription cis-regulatory region binding"/>
    <property type="evidence" value="ECO:0007669"/>
    <property type="project" value="TreeGrafter"/>
</dbReference>
<dbReference type="SUPFAM" id="SSF46689">
    <property type="entry name" value="Homeodomain-like"/>
    <property type="match status" value="1"/>
</dbReference>
<evidence type="ECO:0000256" key="1">
    <source>
        <dbReference type="ARBA" id="ARBA00023015"/>
    </source>
</evidence>
<dbReference type="Pfam" id="PF00440">
    <property type="entry name" value="TetR_N"/>
    <property type="match status" value="1"/>
</dbReference>
<evidence type="ECO:0000256" key="3">
    <source>
        <dbReference type="ARBA" id="ARBA00023163"/>
    </source>
</evidence>
<dbReference type="PANTHER" id="PTHR30055">
    <property type="entry name" value="HTH-TYPE TRANSCRIPTIONAL REGULATOR RUTR"/>
    <property type="match status" value="1"/>
</dbReference>
<accession>A0A1G6RWP2</accession>
<dbReference type="Gene3D" id="1.10.357.10">
    <property type="entry name" value="Tetracycline Repressor, domain 2"/>
    <property type="match status" value="1"/>
</dbReference>
<dbReference type="InterPro" id="IPR009057">
    <property type="entry name" value="Homeodomain-like_sf"/>
</dbReference>
<dbReference type="STRING" id="265719.SAMN04488509_101113"/>
<gene>
    <name evidence="6" type="ORF">SAMN04488509_101113</name>
</gene>
<organism evidence="6 7">
    <name type="scientific">Aquimonas voraii</name>
    <dbReference type="NCBI Taxonomy" id="265719"/>
    <lineage>
        <taxon>Bacteria</taxon>
        <taxon>Pseudomonadati</taxon>
        <taxon>Pseudomonadota</taxon>
        <taxon>Gammaproteobacteria</taxon>
        <taxon>Lysobacterales</taxon>
        <taxon>Lysobacteraceae</taxon>
        <taxon>Aquimonas</taxon>
    </lineage>
</organism>
<dbReference type="OrthoDB" id="9089941at2"/>
<feature type="domain" description="HTH tetR-type" evidence="5">
    <location>
        <begin position="5"/>
        <end position="65"/>
    </location>
</feature>
<evidence type="ECO:0000256" key="4">
    <source>
        <dbReference type="PROSITE-ProRule" id="PRU00335"/>
    </source>
</evidence>
<evidence type="ECO:0000259" key="5">
    <source>
        <dbReference type="PROSITE" id="PS50977"/>
    </source>
</evidence>
<evidence type="ECO:0000313" key="7">
    <source>
        <dbReference type="Proteomes" id="UP000199603"/>
    </source>
</evidence>
<dbReference type="InterPro" id="IPR050109">
    <property type="entry name" value="HTH-type_TetR-like_transc_reg"/>
</dbReference>
<name>A0A1G6RWP2_9GAMM</name>
<evidence type="ECO:0000256" key="2">
    <source>
        <dbReference type="ARBA" id="ARBA00023125"/>
    </source>
</evidence>
<dbReference type="Pfam" id="PF17937">
    <property type="entry name" value="TetR_C_28"/>
    <property type="match status" value="1"/>
</dbReference>
<dbReference type="EMBL" id="FNAG01000001">
    <property type="protein sequence ID" value="SDD08387.1"/>
    <property type="molecule type" value="Genomic_DNA"/>
</dbReference>
<dbReference type="RefSeq" id="WP_091239355.1">
    <property type="nucleotide sequence ID" value="NZ_FNAG01000001.1"/>
</dbReference>
<keyword evidence="3" id="KW-0804">Transcription</keyword>
<feature type="DNA-binding region" description="H-T-H motif" evidence="4">
    <location>
        <begin position="28"/>
        <end position="47"/>
    </location>
</feature>
<dbReference type="AlphaFoldDB" id="A0A1G6RWP2"/>
<dbReference type="InterPro" id="IPR001647">
    <property type="entry name" value="HTH_TetR"/>
</dbReference>
<dbReference type="InterPro" id="IPR041479">
    <property type="entry name" value="TetR_CgmR_C"/>
</dbReference>
<dbReference type="PRINTS" id="PR00455">
    <property type="entry name" value="HTHTETR"/>
</dbReference>
<sequence length="195" mass="21757">MTRPPKARQRVLEAARRIVEARGAGHLTFEELARESGVTRGGITYHFPTKEDLLRGLIEADIRQWDSAAAPPAELPEGCVCPRTAAALGQLRCHLSEDEAHKRFVHGMLSAGMVDDSLLAPVREHQAREFADWTWDEADLRRFLLLAAAEGLFWQNLFNLSPVPAEVRPKLKALIERLLLDWADAVESPAAPNDH</sequence>
<dbReference type="PROSITE" id="PS50977">
    <property type="entry name" value="HTH_TETR_2"/>
    <property type="match status" value="1"/>
</dbReference>
<keyword evidence="7" id="KW-1185">Reference proteome</keyword>
<dbReference type="PANTHER" id="PTHR30055:SF234">
    <property type="entry name" value="HTH-TYPE TRANSCRIPTIONAL REGULATOR BETI"/>
    <property type="match status" value="1"/>
</dbReference>
<protein>
    <submittedName>
        <fullName evidence="6">Transcriptional regulator, TetR family</fullName>
    </submittedName>
</protein>
<keyword evidence="2 4" id="KW-0238">DNA-binding</keyword>
<reference evidence="6 7" key="1">
    <citation type="submission" date="2016-10" db="EMBL/GenBank/DDBJ databases">
        <authorList>
            <person name="de Groot N.N."/>
        </authorList>
    </citation>
    <scope>NUCLEOTIDE SEQUENCE [LARGE SCALE GENOMIC DNA]</scope>
    <source>
        <strain evidence="6 7">DSM 16957</strain>
    </source>
</reference>
<dbReference type="GO" id="GO:0003700">
    <property type="term" value="F:DNA-binding transcription factor activity"/>
    <property type="evidence" value="ECO:0007669"/>
    <property type="project" value="TreeGrafter"/>
</dbReference>
<dbReference type="Proteomes" id="UP000199603">
    <property type="component" value="Unassembled WGS sequence"/>
</dbReference>